<dbReference type="PANTHER" id="PTHR21028:SF2">
    <property type="entry name" value="CYTH DOMAIN-CONTAINING PROTEIN"/>
    <property type="match status" value="1"/>
</dbReference>
<sequence>MARNIEIKARIDSVERVALIAAKFADSGPIEIAQDDTFFRCENSADRLKLRTFAPDRAELIFYRRANSSGPKESFYLISPTTTPDTLRESLTLAWGQAGRVRKQRRLFIVGRTRVHLDRVEGLGEFLELEVVLKEGESAEAGVAEAHALMAQLGIASDQLVQGAYVDLLQQAA</sequence>
<dbReference type="InterPro" id="IPR023577">
    <property type="entry name" value="CYTH_domain"/>
</dbReference>
<dbReference type="Proteomes" id="UP000425817">
    <property type="component" value="Chromosome"/>
</dbReference>
<accession>A0A6I6HB87</accession>
<dbReference type="InterPro" id="IPR033469">
    <property type="entry name" value="CYTH-like_dom_sf"/>
</dbReference>
<proteinExistence type="predicted"/>
<dbReference type="InterPro" id="IPR008173">
    <property type="entry name" value="Adenylyl_cyclase_CyaB"/>
</dbReference>
<evidence type="ECO:0000313" key="3">
    <source>
        <dbReference type="Proteomes" id="UP000425817"/>
    </source>
</evidence>
<reference evidence="2 3" key="1">
    <citation type="submission" date="2019-12" db="EMBL/GenBank/DDBJ databases">
        <title>Hybrid Genome Assemblies of two High G+C Isolates from Undergraduate Microbiology Courses.</title>
        <authorList>
            <person name="Ne Ville C.J."/>
            <person name="Enright D."/>
            <person name="Hernandez I."/>
            <person name="Dodsworth J."/>
            <person name="Orwin P.M."/>
        </authorList>
    </citation>
    <scope>NUCLEOTIDE SEQUENCE [LARGE SCALE GENOMIC DNA]</scope>
    <source>
        <strain evidence="2 3">CSUSB</strain>
    </source>
</reference>
<dbReference type="PANTHER" id="PTHR21028">
    <property type="entry name" value="SI:CH211-156B7.4"/>
    <property type="match status" value="1"/>
</dbReference>
<dbReference type="OrthoDB" id="271656at2"/>
<dbReference type="SMART" id="SM01118">
    <property type="entry name" value="CYTH"/>
    <property type="match status" value="1"/>
</dbReference>
<dbReference type="AlphaFoldDB" id="A0A6I6HB87"/>
<protein>
    <submittedName>
        <fullName evidence="2">CYTH domain-containing protein</fullName>
    </submittedName>
</protein>
<dbReference type="Gene3D" id="2.40.320.10">
    <property type="entry name" value="Hypothetical Protein Pfu-838710-001"/>
    <property type="match status" value="1"/>
</dbReference>
<name>A0A6I6HB87_VARPD</name>
<evidence type="ECO:0000313" key="2">
    <source>
        <dbReference type="EMBL" id="QGW80121.1"/>
    </source>
</evidence>
<dbReference type="CDD" id="cd07890">
    <property type="entry name" value="CYTH-like_AC_IV-like"/>
    <property type="match status" value="1"/>
</dbReference>
<dbReference type="RefSeq" id="WP_157611173.1">
    <property type="nucleotide sequence ID" value="NZ_CP046622.1"/>
</dbReference>
<gene>
    <name evidence="2" type="ORF">GOQ09_00295</name>
</gene>
<organism evidence="2 3">
    <name type="scientific">Variovorax paradoxus</name>
    <dbReference type="NCBI Taxonomy" id="34073"/>
    <lineage>
        <taxon>Bacteria</taxon>
        <taxon>Pseudomonadati</taxon>
        <taxon>Pseudomonadota</taxon>
        <taxon>Betaproteobacteria</taxon>
        <taxon>Burkholderiales</taxon>
        <taxon>Comamonadaceae</taxon>
        <taxon>Variovorax</taxon>
    </lineage>
</organism>
<evidence type="ECO:0000259" key="1">
    <source>
        <dbReference type="PROSITE" id="PS51707"/>
    </source>
</evidence>
<feature type="domain" description="CYTH" evidence="1">
    <location>
        <begin position="2"/>
        <end position="171"/>
    </location>
</feature>
<dbReference type="Pfam" id="PF01928">
    <property type="entry name" value="CYTH"/>
    <property type="match status" value="1"/>
</dbReference>
<dbReference type="SUPFAM" id="SSF55154">
    <property type="entry name" value="CYTH-like phosphatases"/>
    <property type="match status" value="1"/>
</dbReference>
<dbReference type="EMBL" id="CP046622">
    <property type="protein sequence ID" value="QGW80121.1"/>
    <property type="molecule type" value="Genomic_DNA"/>
</dbReference>
<dbReference type="PROSITE" id="PS51707">
    <property type="entry name" value="CYTH"/>
    <property type="match status" value="1"/>
</dbReference>